<reference evidence="13" key="1">
    <citation type="journal article" date="2023" name="Mol. Phylogenet. Evol.">
        <title>Genome-scale phylogeny and comparative genomics of the fungal order Sordariales.</title>
        <authorList>
            <person name="Hensen N."/>
            <person name="Bonometti L."/>
            <person name="Westerberg I."/>
            <person name="Brannstrom I.O."/>
            <person name="Guillou S."/>
            <person name="Cros-Aarteil S."/>
            <person name="Calhoun S."/>
            <person name="Haridas S."/>
            <person name="Kuo A."/>
            <person name="Mondo S."/>
            <person name="Pangilinan J."/>
            <person name="Riley R."/>
            <person name="LaButti K."/>
            <person name="Andreopoulos B."/>
            <person name="Lipzen A."/>
            <person name="Chen C."/>
            <person name="Yan M."/>
            <person name="Daum C."/>
            <person name="Ng V."/>
            <person name="Clum A."/>
            <person name="Steindorff A."/>
            <person name="Ohm R.A."/>
            <person name="Martin F."/>
            <person name="Silar P."/>
            <person name="Natvig D.O."/>
            <person name="Lalanne C."/>
            <person name="Gautier V."/>
            <person name="Ament-Velasquez S.L."/>
            <person name="Kruys A."/>
            <person name="Hutchinson M.I."/>
            <person name="Powell A.J."/>
            <person name="Barry K."/>
            <person name="Miller A.N."/>
            <person name="Grigoriev I.V."/>
            <person name="Debuchy R."/>
            <person name="Gladieux P."/>
            <person name="Hiltunen Thoren M."/>
            <person name="Johannesson H."/>
        </authorList>
    </citation>
    <scope>NUCLEOTIDE SEQUENCE</scope>
    <source>
        <strain evidence="13">CBS 333.67</strain>
    </source>
</reference>
<dbReference type="InterPro" id="IPR001279">
    <property type="entry name" value="Metallo-B-lactamas"/>
</dbReference>
<evidence type="ECO:0000256" key="5">
    <source>
        <dbReference type="ARBA" id="ARBA00022694"/>
    </source>
</evidence>
<evidence type="ECO:0000256" key="3">
    <source>
        <dbReference type="ARBA" id="ARBA00007823"/>
    </source>
</evidence>
<keyword evidence="7" id="KW-0479">Metal-binding</keyword>
<dbReference type="InterPro" id="IPR047151">
    <property type="entry name" value="RNZ2-like"/>
</dbReference>
<proteinExistence type="inferred from homology"/>
<evidence type="ECO:0000256" key="2">
    <source>
        <dbReference type="ARBA" id="ARBA00001947"/>
    </source>
</evidence>
<dbReference type="GeneID" id="87882746"/>
<dbReference type="RefSeq" id="XP_062718353.1">
    <property type="nucleotide sequence ID" value="XM_062863917.1"/>
</dbReference>
<feature type="region of interest" description="Disordered" evidence="11">
    <location>
        <begin position="251"/>
        <end position="315"/>
    </location>
</feature>
<keyword evidence="14" id="KW-1185">Reference proteome</keyword>
<dbReference type="PANTHER" id="PTHR12553">
    <property type="entry name" value="ZINC PHOSPHODIESTERASE ELAC PROTEIN 2"/>
    <property type="match status" value="1"/>
</dbReference>
<evidence type="ECO:0000256" key="9">
    <source>
        <dbReference type="ARBA" id="ARBA00022801"/>
    </source>
</evidence>
<evidence type="ECO:0000256" key="6">
    <source>
        <dbReference type="ARBA" id="ARBA00022722"/>
    </source>
</evidence>
<evidence type="ECO:0000259" key="12">
    <source>
        <dbReference type="SMART" id="SM00849"/>
    </source>
</evidence>
<feature type="domain" description="Metallo-beta-lactamase" evidence="12">
    <location>
        <begin position="665"/>
        <end position="885"/>
    </location>
</feature>
<feature type="compositionally biased region" description="Polar residues" evidence="11">
    <location>
        <begin position="277"/>
        <end position="286"/>
    </location>
</feature>
<keyword evidence="8" id="KW-0255">Endonuclease</keyword>
<evidence type="ECO:0000256" key="7">
    <source>
        <dbReference type="ARBA" id="ARBA00022723"/>
    </source>
</evidence>
<keyword evidence="5" id="KW-0819">tRNA processing</keyword>
<dbReference type="EMBL" id="JAUDZG010000007">
    <property type="protein sequence ID" value="KAK3302573.1"/>
    <property type="molecule type" value="Genomic_DNA"/>
</dbReference>
<evidence type="ECO:0000313" key="14">
    <source>
        <dbReference type="Proteomes" id="UP001273166"/>
    </source>
</evidence>
<dbReference type="Proteomes" id="UP001273166">
    <property type="component" value="Unassembled WGS sequence"/>
</dbReference>
<dbReference type="InterPro" id="IPR027794">
    <property type="entry name" value="tRNase_Z_dom"/>
</dbReference>
<comment type="catalytic activity">
    <reaction evidence="1">
        <text>Endonucleolytic cleavage of RNA, removing extra 3' nucleotides from tRNA precursor, generating 3' termini of tRNAs. A 3'-hydroxy group is left at the tRNA terminus and a 5'-phosphoryl group is left at the trailer molecule.</text>
        <dbReference type="EC" id="3.1.26.11"/>
    </reaction>
</comment>
<comment type="caution">
    <text evidence="13">The sequence shown here is derived from an EMBL/GenBank/DDBJ whole genome shotgun (WGS) entry which is preliminary data.</text>
</comment>
<reference evidence="13" key="2">
    <citation type="submission" date="2023-06" db="EMBL/GenBank/DDBJ databases">
        <authorList>
            <consortium name="Lawrence Berkeley National Laboratory"/>
            <person name="Mondo S.J."/>
            <person name="Hensen N."/>
            <person name="Bonometti L."/>
            <person name="Westerberg I."/>
            <person name="Brannstrom I.O."/>
            <person name="Guillou S."/>
            <person name="Cros-Aarteil S."/>
            <person name="Calhoun S."/>
            <person name="Haridas S."/>
            <person name="Kuo A."/>
            <person name="Pangilinan J."/>
            <person name="Riley R."/>
            <person name="Labutti K."/>
            <person name="Andreopoulos B."/>
            <person name="Lipzen A."/>
            <person name="Chen C."/>
            <person name="Yanf M."/>
            <person name="Daum C."/>
            <person name="Ng V."/>
            <person name="Clum A."/>
            <person name="Steindorff A."/>
            <person name="Ohm R."/>
            <person name="Martin F."/>
            <person name="Silar P."/>
            <person name="Natvig D."/>
            <person name="Lalanne C."/>
            <person name="Gautier V."/>
            <person name="Ament-Velasquez S.L."/>
            <person name="Kruys A."/>
            <person name="Hutchinson M.I."/>
            <person name="Powell A.J."/>
            <person name="Barry K."/>
            <person name="Miller A.N."/>
            <person name="Grigoriev I.V."/>
            <person name="Debuchy R."/>
            <person name="Gladieux P."/>
            <person name="Thoren M.H."/>
            <person name="Johannesson H."/>
        </authorList>
    </citation>
    <scope>NUCLEOTIDE SEQUENCE</scope>
    <source>
        <strain evidence="13">CBS 333.67</strain>
    </source>
</reference>
<keyword evidence="10" id="KW-0862">Zinc</keyword>
<evidence type="ECO:0000256" key="1">
    <source>
        <dbReference type="ARBA" id="ARBA00000402"/>
    </source>
</evidence>
<dbReference type="EC" id="3.1.26.11" evidence="4"/>
<dbReference type="AlphaFoldDB" id="A0AAJ0GMA2"/>
<keyword evidence="6" id="KW-0540">Nuclease</keyword>
<dbReference type="SMART" id="SM00849">
    <property type="entry name" value="Lactamase_B"/>
    <property type="match status" value="1"/>
</dbReference>
<dbReference type="Gene3D" id="3.60.15.10">
    <property type="entry name" value="Ribonuclease Z/Hydroxyacylglutathione hydrolase-like"/>
    <property type="match status" value="2"/>
</dbReference>
<name>A0AAJ0GMA2_9PEZI</name>
<evidence type="ECO:0000256" key="8">
    <source>
        <dbReference type="ARBA" id="ARBA00022759"/>
    </source>
</evidence>
<dbReference type="PANTHER" id="PTHR12553:SF49">
    <property type="entry name" value="ZINC PHOSPHODIESTERASE ELAC PROTEIN 2"/>
    <property type="match status" value="1"/>
</dbReference>
<dbReference type="GO" id="GO:0005739">
    <property type="term" value="C:mitochondrion"/>
    <property type="evidence" value="ECO:0007669"/>
    <property type="project" value="TreeGrafter"/>
</dbReference>
<dbReference type="Pfam" id="PF13691">
    <property type="entry name" value="Lactamase_B_4"/>
    <property type="match status" value="1"/>
</dbReference>
<comment type="similarity">
    <text evidence="3">Belongs to the RNase Z family.</text>
</comment>
<dbReference type="Pfam" id="PF23023">
    <property type="entry name" value="Anti-Pycsar_Apyc1"/>
    <property type="match status" value="1"/>
</dbReference>
<evidence type="ECO:0000256" key="4">
    <source>
        <dbReference type="ARBA" id="ARBA00012477"/>
    </source>
</evidence>
<gene>
    <name evidence="13" type="ORF">B0T15DRAFT_310298</name>
</gene>
<organism evidence="13 14">
    <name type="scientific">Chaetomium strumarium</name>
    <dbReference type="NCBI Taxonomy" id="1170767"/>
    <lineage>
        <taxon>Eukaryota</taxon>
        <taxon>Fungi</taxon>
        <taxon>Dikarya</taxon>
        <taxon>Ascomycota</taxon>
        <taxon>Pezizomycotina</taxon>
        <taxon>Sordariomycetes</taxon>
        <taxon>Sordariomycetidae</taxon>
        <taxon>Sordariales</taxon>
        <taxon>Chaetomiaceae</taxon>
        <taxon>Chaetomium</taxon>
    </lineage>
</organism>
<accession>A0AAJ0GMA2</accession>
<protein>
    <recommendedName>
        <fullName evidence="4">ribonuclease Z</fullName>
        <ecNumber evidence="4">3.1.26.11</ecNumber>
    </recommendedName>
</protein>
<dbReference type="GO" id="GO:1990180">
    <property type="term" value="P:mitochondrial tRNA 3'-end processing"/>
    <property type="evidence" value="ECO:0007669"/>
    <property type="project" value="TreeGrafter"/>
</dbReference>
<evidence type="ECO:0000313" key="13">
    <source>
        <dbReference type="EMBL" id="KAK3302573.1"/>
    </source>
</evidence>
<evidence type="ECO:0000256" key="10">
    <source>
        <dbReference type="ARBA" id="ARBA00022833"/>
    </source>
</evidence>
<comment type="cofactor">
    <cofactor evidence="2">
        <name>Zn(2+)</name>
        <dbReference type="ChEBI" id="CHEBI:29105"/>
    </cofactor>
</comment>
<sequence length="976" mass="108259">MSAAAATLARVSSSTPTSLKPLSLRKAPLRDVLPNWNARGRRPSPLIRIARPSLRLPLSTVPTSLFPDATAWPCRRGWFFGRDTPRFILVPNPEHRQQAITVLDPPSGMLCYVQIVSTPTADTPGGCLMLHFDNRRYLFGRLAEGTQRTMVQRQVSLAKISDIFLSGRIDWHTTGGLLGMILTLADLKATSVAALEEVNEERRSKGKKAKDLKSSFAAHLNIHGGKNLVHMLATARPFILRKALPVYPRELRHDPRSGEKEAGPDYEDENIRVWSIPVSNETSDAAGTSEPRSPKKRKLSPSSDTDAGAGSSEEADQAIREAVVRDMFCSKWNLDTLREMPLREVQLPAKIFIRNDQGHLEQYQGPDAESAPDPNMKVFVRLPWPASKVQHLPSTEPSRASMCYVVKCHPRRGKFNVEAARELGVEKVNFKLLTAGQSVPGKDGITVTPDMVLGATLEGHGFAVVDIPFPEVIDDLVSRHEWSNPEIMNGIDTMYWILSESISLEDPRLHQFIQARPSIKHIVLGPDMCPNLLALESPASQLIKMNRVDEQRFPFPVFDAKPPTDVNRELGAVAEPARSGLKFQLAPKQGFLTDRVVPLMDTGKPIWELATHTPQVLQLANTARQTISKPEFLAEVETSQRDLPSPETEIIPLGTGSAMPSKYRNVSAILVRVPGWGSYLFDCGENTLGQLRRSFGFQGADDVLRDLRAIYISHAHADHHLGTINVVDRWSQVSDGKLAIIASPRYQSFVREFQSVQPLRGSNNRLVHANLRPAAAGSSAKPGTLAKAYFNDADFDDDPTFPTSLPRIEAVYVDHCYEATAGVLTFPDTGLKIAYSGDCRPSTPFAELGRGAHLLIHECTFEDELAGDAHAKKHSTLSDAIRVGREMQARRILLTHFSQRYPKLPVIDEAKLVGSNDDGEDGEDGERGKTERRDVEVLFAFDMMRVKLGEFKQAKQFLPALRELLKVEEPEQADEE</sequence>
<dbReference type="InterPro" id="IPR036866">
    <property type="entry name" value="RibonucZ/Hydroxyglut_hydro"/>
</dbReference>
<dbReference type="SUPFAM" id="SSF56281">
    <property type="entry name" value="Metallo-hydrolase/oxidoreductase"/>
    <property type="match status" value="2"/>
</dbReference>
<dbReference type="GO" id="GO:0042781">
    <property type="term" value="F:3'-tRNA processing endoribonuclease activity"/>
    <property type="evidence" value="ECO:0007669"/>
    <property type="project" value="UniProtKB-EC"/>
</dbReference>
<dbReference type="GO" id="GO:0046872">
    <property type="term" value="F:metal ion binding"/>
    <property type="evidence" value="ECO:0007669"/>
    <property type="project" value="UniProtKB-KW"/>
</dbReference>
<keyword evidence="9" id="KW-0378">Hydrolase</keyword>
<feature type="compositionally biased region" description="Basic and acidic residues" evidence="11">
    <location>
        <begin position="251"/>
        <end position="263"/>
    </location>
</feature>
<evidence type="ECO:0000256" key="11">
    <source>
        <dbReference type="SAM" id="MobiDB-lite"/>
    </source>
</evidence>
<dbReference type="CDD" id="cd07718">
    <property type="entry name" value="RNaseZ_ELAC1_ELAC2-C-term-like_MBL-fold"/>
    <property type="match status" value="1"/>
</dbReference>